<dbReference type="Pfam" id="PF05222">
    <property type="entry name" value="AlaDh_PNT_N"/>
    <property type="match status" value="1"/>
</dbReference>
<dbReference type="Gene3D" id="3.30.360.10">
    <property type="entry name" value="Dihydrodipicolinate Reductase, domain 2"/>
    <property type="match status" value="1"/>
</dbReference>
<evidence type="ECO:0000313" key="23">
    <source>
        <dbReference type="EnsemblMetazoa" id="ACUA009702-PA"/>
    </source>
</evidence>
<evidence type="ECO:0000256" key="14">
    <source>
        <dbReference type="ARBA" id="ARBA00023268"/>
    </source>
</evidence>
<evidence type="ECO:0000256" key="10">
    <source>
        <dbReference type="ARBA" id="ARBA00022990"/>
    </source>
</evidence>
<dbReference type="EMBL" id="AXCM01009067">
    <property type="status" value="NOT_ANNOTATED_CDS"/>
    <property type="molecule type" value="Genomic_DNA"/>
</dbReference>
<dbReference type="EC" id="1.5.1.9" evidence="7"/>
<comment type="catalytic activity">
    <reaction evidence="16">
        <text>L-saccharopine + NADP(+) + H2O = L-lysine + 2-oxoglutarate + NADPH + H(+)</text>
        <dbReference type="Rhea" id="RHEA:19373"/>
        <dbReference type="ChEBI" id="CHEBI:15377"/>
        <dbReference type="ChEBI" id="CHEBI:15378"/>
        <dbReference type="ChEBI" id="CHEBI:16810"/>
        <dbReference type="ChEBI" id="CHEBI:32551"/>
        <dbReference type="ChEBI" id="CHEBI:57783"/>
        <dbReference type="ChEBI" id="CHEBI:57951"/>
        <dbReference type="ChEBI" id="CHEBI:58349"/>
        <dbReference type="EC" id="1.5.1.8"/>
    </reaction>
    <physiologicalReaction direction="right-to-left" evidence="16">
        <dbReference type="Rhea" id="RHEA:19375"/>
    </physiologicalReaction>
</comment>
<evidence type="ECO:0000259" key="22">
    <source>
        <dbReference type="SMART" id="SM01003"/>
    </source>
</evidence>
<reference evidence="24" key="1">
    <citation type="submission" date="2013-09" db="EMBL/GenBank/DDBJ databases">
        <title>The Genome Sequence of Anopheles culicifacies species A.</title>
        <authorList>
            <consortium name="The Broad Institute Genomics Platform"/>
            <person name="Neafsey D.E."/>
            <person name="Besansky N."/>
            <person name="Howell P."/>
            <person name="Walton C."/>
            <person name="Young S.K."/>
            <person name="Zeng Q."/>
            <person name="Gargeya S."/>
            <person name="Fitzgerald M."/>
            <person name="Haas B."/>
            <person name="Abouelleil A."/>
            <person name="Allen A.W."/>
            <person name="Alvarado L."/>
            <person name="Arachchi H.M."/>
            <person name="Berlin A.M."/>
            <person name="Chapman S.B."/>
            <person name="Gainer-Dewar J."/>
            <person name="Goldberg J."/>
            <person name="Griggs A."/>
            <person name="Gujja S."/>
            <person name="Hansen M."/>
            <person name="Howarth C."/>
            <person name="Imamovic A."/>
            <person name="Ireland A."/>
            <person name="Larimer J."/>
            <person name="McCowan C."/>
            <person name="Murphy C."/>
            <person name="Pearson M."/>
            <person name="Poon T.W."/>
            <person name="Priest M."/>
            <person name="Roberts A."/>
            <person name="Saif S."/>
            <person name="Shea T."/>
            <person name="Sisk P."/>
            <person name="Sykes S."/>
            <person name="Wortman J."/>
            <person name="Nusbaum C."/>
            <person name="Birren B."/>
        </authorList>
    </citation>
    <scope>NUCLEOTIDE SEQUENCE [LARGE SCALE GENOMIC DNA]</scope>
    <source>
        <strain evidence="24">A-37</strain>
    </source>
</reference>
<dbReference type="SUPFAM" id="SSF51735">
    <property type="entry name" value="NAD(P)-binding Rossmann-fold domains"/>
    <property type="match status" value="1"/>
</dbReference>
<evidence type="ECO:0000313" key="24">
    <source>
        <dbReference type="Proteomes" id="UP000075883"/>
    </source>
</evidence>
<dbReference type="FunFam" id="3.30.360.10:FF:000008">
    <property type="entry name" value="Alpha-aminoadipic semialdehyde synthase, mitochondrial"/>
    <property type="match status" value="1"/>
</dbReference>
<comment type="function">
    <text evidence="18">Bifunctional enzyme that catalyzes the first two steps in lysine degradation.</text>
</comment>
<evidence type="ECO:0000256" key="2">
    <source>
        <dbReference type="ARBA" id="ARBA00004682"/>
    </source>
</evidence>
<name>A0A182M551_9DIPT</name>
<proteinExistence type="inferred from homology"/>
<dbReference type="AlphaFoldDB" id="A0A182M551"/>
<feature type="domain" description="Alanine dehydrogenase/pyridine nucleotide transhydrogenase N-terminal" evidence="22">
    <location>
        <begin position="83"/>
        <end position="213"/>
    </location>
</feature>
<dbReference type="InterPro" id="IPR051168">
    <property type="entry name" value="AASS"/>
</dbReference>
<dbReference type="EnsemblMetazoa" id="ACUA009702-RA">
    <property type="protein sequence ID" value="ACUA009702-PA"/>
    <property type="gene ID" value="ACUA009702"/>
</dbReference>
<evidence type="ECO:0000256" key="20">
    <source>
        <dbReference type="ARBA" id="ARBA00081012"/>
    </source>
</evidence>
<dbReference type="EMBL" id="AXCM01009068">
    <property type="status" value="NOT_ANNOTATED_CDS"/>
    <property type="molecule type" value="Genomic_DNA"/>
</dbReference>
<dbReference type="Pfam" id="PF16653">
    <property type="entry name" value="Sacchrp_dh_C"/>
    <property type="match status" value="1"/>
</dbReference>
<evidence type="ECO:0000256" key="9">
    <source>
        <dbReference type="ARBA" id="ARBA00022946"/>
    </source>
</evidence>
<comment type="pathway">
    <text evidence="2">Amino-acid degradation; L-lysine degradation via saccharopine pathway; glutaryl-CoA from L-lysine: step 1/6.</text>
</comment>
<keyword evidence="14" id="KW-0511">Multifunctional enzyme</keyword>
<evidence type="ECO:0000256" key="3">
    <source>
        <dbReference type="ARBA" id="ARBA00004720"/>
    </source>
</evidence>
<evidence type="ECO:0000256" key="6">
    <source>
        <dbReference type="ARBA" id="ARBA00012846"/>
    </source>
</evidence>
<dbReference type="UniPathway" id="UPA00868">
    <property type="reaction ID" value="UER00835"/>
</dbReference>
<evidence type="ECO:0000256" key="11">
    <source>
        <dbReference type="ARBA" id="ARBA00023002"/>
    </source>
</evidence>
<dbReference type="EC" id="1.5.1.8" evidence="6"/>
<evidence type="ECO:0000256" key="12">
    <source>
        <dbReference type="ARBA" id="ARBA00023027"/>
    </source>
</evidence>
<dbReference type="GO" id="GO:0047131">
    <property type="term" value="F:saccharopine dehydrogenase (NAD+, L-glutamate-forming) activity"/>
    <property type="evidence" value="ECO:0007669"/>
    <property type="project" value="UniProtKB-EC"/>
</dbReference>
<dbReference type="PANTHER" id="PTHR11133:SF22">
    <property type="entry name" value="ALPHA-AMINOADIPIC SEMIALDEHYDE SYNTHASE, MITOCHONDRIAL"/>
    <property type="match status" value="1"/>
</dbReference>
<dbReference type="Proteomes" id="UP000075883">
    <property type="component" value="Unassembled WGS sequence"/>
</dbReference>
<dbReference type="STRING" id="139723.A0A182M551"/>
<evidence type="ECO:0000256" key="16">
    <source>
        <dbReference type="ARBA" id="ARBA00051738"/>
    </source>
</evidence>
<dbReference type="InterPro" id="IPR036291">
    <property type="entry name" value="NAD(P)-bd_dom_sf"/>
</dbReference>
<keyword evidence="12" id="KW-0520">NAD</keyword>
<dbReference type="Gene3D" id="1.10.1870.10">
    <property type="entry name" value="Domain 3, Saccharopine reductase"/>
    <property type="match status" value="1"/>
</dbReference>
<dbReference type="CDD" id="cd12189">
    <property type="entry name" value="LKR_SDH_like"/>
    <property type="match status" value="1"/>
</dbReference>
<evidence type="ECO:0000256" key="13">
    <source>
        <dbReference type="ARBA" id="ARBA00023128"/>
    </source>
</evidence>
<keyword evidence="8" id="KW-0521">NADP</keyword>
<dbReference type="InterPro" id="IPR007698">
    <property type="entry name" value="AlaDH/PNT_NAD(H)-bd"/>
</dbReference>
<dbReference type="InterPro" id="IPR032095">
    <property type="entry name" value="Sacchrp_dh-like_C"/>
</dbReference>
<dbReference type="GO" id="GO:0005739">
    <property type="term" value="C:mitochondrion"/>
    <property type="evidence" value="ECO:0007669"/>
    <property type="project" value="UniProtKB-SubCell"/>
</dbReference>
<evidence type="ECO:0000256" key="17">
    <source>
        <dbReference type="ARBA" id="ARBA00051926"/>
    </source>
</evidence>
<dbReference type="SUPFAM" id="SSF52283">
    <property type="entry name" value="Formate/glycerate dehydrogenase catalytic domain-like"/>
    <property type="match status" value="1"/>
</dbReference>
<dbReference type="FunFam" id="3.40.50.720:FF:000072">
    <property type="entry name" value="Saccharopine dehydrogenase [NADP(+), L-glutamate-forming]"/>
    <property type="match status" value="1"/>
</dbReference>
<dbReference type="PANTHER" id="PTHR11133">
    <property type="entry name" value="SACCHAROPINE DEHYDROGENASE"/>
    <property type="match status" value="1"/>
</dbReference>
<comment type="subcellular location">
    <subcellularLocation>
        <location evidence="1">Mitochondrion</location>
    </subcellularLocation>
</comment>
<dbReference type="GO" id="GO:0019878">
    <property type="term" value="P:lysine biosynthetic process via aminoadipic acid"/>
    <property type="evidence" value="ECO:0007669"/>
    <property type="project" value="TreeGrafter"/>
</dbReference>
<evidence type="ECO:0000256" key="19">
    <source>
        <dbReference type="ARBA" id="ARBA00072416"/>
    </source>
</evidence>
<keyword evidence="10" id="KW-0007">Acetylation</keyword>
<comment type="similarity">
    <text evidence="4">In the N-terminal section; belongs to the AlaDH/PNT family.</text>
</comment>
<protein>
    <recommendedName>
        <fullName evidence="19">Alpha-aminoadipic semialdehyde synthase, mitochondrial</fullName>
        <ecNumber evidence="6">1.5.1.8</ecNumber>
        <ecNumber evidence="7">1.5.1.9</ecNumber>
    </recommendedName>
    <alternativeName>
        <fullName evidence="20">LKR/SDH</fullName>
    </alternativeName>
</protein>
<comment type="pathway">
    <text evidence="3">Amino-acid degradation; L-lysine degradation via saccharopine pathway; glutaryl-CoA from L-lysine: step 2/6.</text>
</comment>
<dbReference type="SMART" id="SM01002">
    <property type="entry name" value="AlaDh_PNT_C"/>
    <property type="match status" value="1"/>
</dbReference>
<keyword evidence="11" id="KW-0560">Oxidoreductase</keyword>
<comment type="similarity">
    <text evidence="15">In the C-terminal section; belongs to the saccharopine dehydrogenase family.</text>
</comment>
<evidence type="ECO:0000259" key="21">
    <source>
        <dbReference type="SMART" id="SM01002"/>
    </source>
</evidence>
<dbReference type="FunFam" id="3.40.50.720:FF:000087">
    <property type="entry name" value="alpha-aminoadipic semialdehyde synthase, mitochondrial"/>
    <property type="match status" value="1"/>
</dbReference>
<dbReference type="SMART" id="SM01003">
    <property type="entry name" value="AlaDh_PNT_N"/>
    <property type="match status" value="1"/>
</dbReference>
<dbReference type="VEuPathDB" id="VectorBase:ACUA009702"/>
<feature type="domain" description="Alanine dehydrogenase/pyridine nucleotide transhydrogenase NAD(H)-binding" evidence="21">
    <location>
        <begin position="253"/>
        <end position="456"/>
    </location>
</feature>
<reference evidence="23" key="2">
    <citation type="submission" date="2020-05" db="UniProtKB">
        <authorList>
            <consortium name="EnsemblMetazoa"/>
        </authorList>
    </citation>
    <scope>IDENTIFICATION</scope>
    <source>
        <strain evidence="23">A-37</strain>
    </source>
</reference>
<dbReference type="FunFam" id="1.10.1870.10:FF:000001">
    <property type="entry name" value="Alpha-aminoadipic semialdehyde synthase, mitochondrial"/>
    <property type="match status" value="1"/>
</dbReference>
<dbReference type="InterPro" id="IPR005097">
    <property type="entry name" value="Sacchrp_dh_NADP-bd"/>
</dbReference>
<dbReference type="GO" id="GO:0033512">
    <property type="term" value="P:L-lysine catabolic process to acetyl-CoA via saccharopine"/>
    <property type="evidence" value="ECO:0007669"/>
    <property type="project" value="UniProtKB-UniPathway"/>
</dbReference>
<evidence type="ECO:0000256" key="4">
    <source>
        <dbReference type="ARBA" id="ARBA00005624"/>
    </source>
</evidence>
<comment type="subunit">
    <text evidence="5">Homotetramer.</text>
</comment>
<dbReference type="Pfam" id="PF03435">
    <property type="entry name" value="Sacchrp_dh_NADP"/>
    <property type="match status" value="1"/>
</dbReference>
<evidence type="ECO:0000256" key="7">
    <source>
        <dbReference type="ARBA" id="ARBA00012849"/>
    </source>
</evidence>
<dbReference type="Gene3D" id="3.40.50.720">
    <property type="entry name" value="NAD(P)-binding Rossmann-like Domain"/>
    <property type="match status" value="3"/>
</dbReference>
<organism evidence="23 24">
    <name type="scientific">Anopheles culicifacies</name>
    <dbReference type="NCBI Taxonomy" id="139723"/>
    <lineage>
        <taxon>Eukaryota</taxon>
        <taxon>Metazoa</taxon>
        <taxon>Ecdysozoa</taxon>
        <taxon>Arthropoda</taxon>
        <taxon>Hexapoda</taxon>
        <taxon>Insecta</taxon>
        <taxon>Pterygota</taxon>
        <taxon>Neoptera</taxon>
        <taxon>Endopterygota</taxon>
        <taxon>Diptera</taxon>
        <taxon>Nematocera</taxon>
        <taxon>Culicoidea</taxon>
        <taxon>Culicidae</taxon>
        <taxon>Anophelinae</taxon>
        <taxon>Anopheles</taxon>
        <taxon>culicifacies species complex</taxon>
    </lineage>
</organism>
<dbReference type="InterPro" id="IPR007886">
    <property type="entry name" value="AlaDH/PNT_N"/>
</dbReference>
<dbReference type="SUPFAM" id="SSF55347">
    <property type="entry name" value="Glyceraldehyde-3-phosphate dehydrogenase-like, C-terminal domain"/>
    <property type="match status" value="1"/>
</dbReference>
<comment type="catalytic activity">
    <reaction evidence="17">
        <text>L-saccharopine + NAD(+) + H2O = (S)-2-amino-6-oxohexanoate + L-glutamate + NADH + H(+)</text>
        <dbReference type="Rhea" id="RHEA:24520"/>
        <dbReference type="ChEBI" id="CHEBI:15377"/>
        <dbReference type="ChEBI" id="CHEBI:15378"/>
        <dbReference type="ChEBI" id="CHEBI:29985"/>
        <dbReference type="ChEBI" id="CHEBI:57540"/>
        <dbReference type="ChEBI" id="CHEBI:57945"/>
        <dbReference type="ChEBI" id="CHEBI:57951"/>
        <dbReference type="ChEBI" id="CHEBI:58321"/>
        <dbReference type="EC" id="1.5.1.9"/>
    </reaction>
    <physiologicalReaction direction="left-to-right" evidence="17">
        <dbReference type="Rhea" id="RHEA:24521"/>
    </physiologicalReaction>
</comment>
<evidence type="ECO:0000256" key="15">
    <source>
        <dbReference type="ARBA" id="ARBA00025744"/>
    </source>
</evidence>
<dbReference type="GO" id="GO:0047130">
    <property type="term" value="F:saccharopine dehydrogenase (NADP+, L-lysine-forming) activity"/>
    <property type="evidence" value="ECO:0007669"/>
    <property type="project" value="UniProtKB-EC"/>
</dbReference>
<keyword evidence="13" id="KW-0496">Mitochondrion</keyword>
<evidence type="ECO:0000256" key="18">
    <source>
        <dbReference type="ARBA" id="ARBA00055923"/>
    </source>
</evidence>
<keyword evidence="24" id="KW-1185">Reference proteome</keyword>
<evidence type="ECO:0000256" key="5">
    <source>
        <dbReference type="ARBA" id="ARBA00011881"/>
    </source>
</evidence>
<sequence length="986" mass="108558">MLVRNSKLVGSQDVVPSANLGRLSIILDSTVLDAIIALVRLPPVSLIRECCITLQLLKCNVSKYVRLNSQSFCSFLQTGKVIAIRREDQSVWERRASFPPAVVKKLIKQGVKVIVQPSNRRAYPMQAYLNAGATVQEDISEASVIFGVKQVPVDALIPQKTYCFFSHTIKAQESNMPLLDACLEKNIRLIDYEKLMDRNGLRLVAFGKYAGVAGMVNILHGLGLRLLALGHHTPFMHVGPAHNYRNSSMARQAVRDCGYEISLGMMPKSIGPLTFIFTGSGNVSQGAQEVFQELPVEFVPPEMLRKVAEHGSTNKLYGCEVSRSDHLERREGGKFDPVEYDQYPERYISTFSNNIAPYASVIVNGIYWAVGAPKLITIPDAKNLLRPANTPWLPTSRGAPALPHRMLAICDISADPGGSIEFMNECTTIDTPFCLYDADRNKDQKSFKGPGVLVCSIDNMPTQLPREATDFFGELLYPYALDILQSDASKPLAEHNFCQPVEGAIICSNGSLTPGYEYINELRESNNRSRHKTEGSYEGKKRVLVLGAGFVSAPLVEYLHRESNVSIKVASQYKEEADRLAHRYQGVESVYVNVQDESANLQNLCEESDVVVSLLPYSLHSVIAKHCIAGKTHLVTASYVNDDISALHSAAQDAGVTIMNEVGLDPGIDHLLALECIQDVQENGGVVESFVSFCGGLPAPEHSDNPLRYKFSWSPRGVLLNTLSAAKYLSKGQVVEISGGGELMSAPRELEFLPGFALEGFPNRDSTKYQSLYGLTNINTLLRGTIRYKGFSDTIKPMQLLGLIDPNPHPMLHPHGPELTWRQLIVSMLGLADADIFIENLKYKLAERVGSIEGLEELGLLENAPVVKMGSPLDTLSYYLSKKLAFADTERDLVVLRHDVGIRWSDGRREERGINFVVYGQPASQGGHSAMAKTVGFPAAIAAKMIIDGEIQQRGVVLPFSADIYRPMLARLEQEGLTATTTTKVL</sequence>
<evidence type="ECO:0000256" key="1">
    <source>
        <dbReference type="ARBA" id="ARBA00004173"/>
    </source>
</evidence>
<keyword evidence="9" id="KW-0809">Transit peptide</keyword>
<accession>A0A182M551</accession>
<evidence type="ECO:0000256" key="8">
    <source>
        <dbReference type="ARBA" id="ARBA00022857"/>
    </source>
</evidence>